<feature type="signal peptide" evidence="1">
    <location>
        <begin position="1"/>
        <end position="18"/>
    </location>
</feature>
<dbReference type="Pfam" id="PF04402">
    <property type="entry name" value="SIMPL"/>
    <property type="match status" value="1"/>
</dbReference>
<sequence length="238" mass="25981">MKTLFGALLLVCSFCALADNSLPANRHIAVRGSAELTTTPDIAVISFMVSSQQATSLDAKKDVDKRVNQFLDGLDAFAVQTAGVTATNLLTEPHYTYDSDGNELLSGYRASRSLSVRLTNIDQLNSLLNFGLEQQINEVKDIRLHSTKNNELRKKVAALAVENAKSNAEAMANAFDATLGKVYSINSNTEHQQGRYERIEVTGSRVDTRNINASAGRYLQATITFKSTVNAVYDLTVN</sequence>
<dbReference type="Gene3D" id="3.30.70.2970">
    <property type="entry name" value="Protein of unknown function (DUF541), domain 2"/>
    <property type="match status" value="1"/>
</dbReference>
<gene>
    <name evidence="2" type="ORF">ORJ04_10610</name>
</gene>
<dbReference type="InterPro" id="IPR007497">
    <property type="entry name" value="SIMPL/DUF541"/>
</dbReference>
<dbReference type="EMBL" id="JAPJDZ010000023">
    <property type="protein sequence ID" value="MDP5136399.1"/>
    <property type="molecule type" value="Genomic_DNA"/>
</dbReference>
<proteinExistence type="predicted"/>
<accession>A0ABT9HZ43</accession>
<protein>
    <submittedName>
        <fullName evidence="2">SIMPL domain-containing protein</fullName>
    </submittedName>
</protein>
<dbReference type="Proteomes" id="UP001231109">
    <property type="component" value="Unassembled WGS sequence"/>
</dbReference>
<comment type="caution">
    <text evidence="2">The sequence shown here is derived from an EMBL/GenBank/DDBJ whole genome shotgun (WGS) entry which is preliminary data.</text>
</comment>
<dbReference type="PANTHER" id="PTHR34387">
    <property type="entry name" value="SLR1258 PROTEIN"/>
    <property type="match status" value="1"/>
</dbReference>
<dbReference type="InterPro" id="IPR052022">
    <property type="entry name" value="26kDa_periplasmic_antigen"/>
</dbReference>
<evidence type="ECO:0000256" key="1">
    <source>
        <dbReference type="SAM" id="SignalP"/>
    </source>
</evidence>
<organism evidence="2 3">
    <name type="scientific">Rheinheimera baltica</name>
    <dbReference type="NCBI Taxonomy" id="67576"/>
    <lineage>
        <taxon>Bacteria</taxon>
        <taxon>Pseudomonadati</taxon>
        <taxon>Pseudomonadota</taxon>
        <taxon>Gammaproteobacteria</taxon>
        <taxon>Chromatiales</taxon>
        <taxon>Chromatiaceae</taxon>
        <taxon>Rheinheimera</taxon>
    </lineage>
</organism>
<evidence type="ECO:0000313" key="2">
    <source>
        <dbReference type="EMBL" id="MDP5136399.1"/>
    </source>
</evidence>
<feature type="chain" id="PRO_5045487787" evidence="1">
    <location>
        <begin position="19"/>
        <end position="238"/>
    </location>
</feature>
<reference evidence="2 3" key="1">
    <citation type="submission" date="2022-11" db="EMBL/GenBank/DDBJ databases">
        <title>Viruses from the air-sea interface of a natural surface slick.</title>
        <authorList>
            <person name="Rahlff J."/>
            <person name="Holmfeldt K."/>
        </authorList>
    </citation>
    <scope>NUCLEOTIDE SEQUENCE [LARGE SCALE GENOMIC DNA]</scope>
    <source>
        <strain evidence="2 3">SMS4</strain>
    </source>
</reference>
<name>A0ABT9HZ43_9GAMM</name>
<dbReference type="Gene3D" id="3.30.110.170">
    <property type="entry name" value="Protein of unknown function (DUF541), domain 1"/>
    <property type="match status" value="1"/>
</dbReference>
<keyword evidence="3" id="KW-1185">Reference proteome</keyword>
<dbReference type="RefSeq" id="WP_305975731.1">
    <property type="nucleotide sequence ID" value="NZ_JAPJDZ010000023.1"/>
</dbReference>
<evidence type="ECO:0000313" key="3">
    <source>
        <dbReference type="Proteomes" id="UP001231109"/>
    </source>
</evidence>
<dbReference type="PANTHER" id="PTHR34387:SF2">
    <property type="entry name" value="SLR1258 PROTEIN"/>
    <property type="match status" value="1"/>
</dbReference>
<keyword evidence="1" id="KW-0732">Signal</keyword>